<dbReference type="Proteomes" id="UP001596023">
    <property type="component" value="Unassembled WGS sequence"/>
</dbReference>
<dbReference type="EMBL" id="JBHSGN010000077">
    <property type="protein sequence ID" value="MFC4674651.1"/>
    <property type="molecule type" value="Genomic_DNA"/>
</dbReference>
<organism evidence="1 2">
    <name type="scientific">Dysgonomonas termitidis</name>
    <dbReference type="NCBI Taxonomy" id="1516126"/>
    <lineage>
        <taxon>Bacteria</taxon>
        <taxon>Pseudomonadati</taxon>
        <taxon>Bacteroidota</taxon>
        <taxon>Bacteroidia</taxon>
        <taxon>Bacteroidales</taxon>
        <taxon>Dysgonomonadaceae</taxon>
        <taxon>Dysgonomonas</taxon>
    </lineage>
</organism>
<dbReference type="RefSeq" id="WP_379997152.1">
    <property type="nucleotide sequence ID" value="NZ_JBHSGN010000077.1"/>
</dbReference>
<keyword evidence="2" id="KW-1185">Reference proteome</keyword>
<proteinExistence type="predicted"/>
<protein>
    <submittedName>
        <fullName evidence="1">Uncharacterized protein</fullName>
    </submittedName>
</protein>
<sequence length="66" mass="7582">MKTKMHSVYSSVRFSILSLADQYSGTTINPEEKGWMKRVVSGLKPEEHIVKNINMITEKFPKIDVL</sequence>
<evidence type="ECO:0000313" key="2">
    <source>
        <dbReference type="Proteomes" id="UP001596023"/>
    </source>
</evidence>
<comment type="caution">
    <text evidence="1">The sequence shown here is derived from an EMBL/GenBank/DDBJ whole genome shotgun (WGS) entry which is preliminary data.</text>
</comment>
<name>A0ABV9KXC9_9BACT</name>
<reference evidence="2" key="1">
    <citation type="journal article" date="2019" name="Int. J. Syst. Evol. Microbiol.">
        <title>The Global Catalogue of Microorganisms (GCM) 10K type strain sequencing project: providing services to taxonomists for standard genome sequencing and annotation.</title>
        <authorList>
            <consortium name="The Broad Institute Genomics Platform"/>
            <consortium name="The Broad Institute Genome Sequencing Center for Infectious Disease"/>
            <person name="Wu L."/>
            <person name="Ma J."/>
        </authorList>
    </citation>
    <scope>NUCLEOTIDE SEQUENCE [LARGE SCALE GENOMIC DNA]</scope>
    <source>
        <strain evidence="2">CCUG 66188</strain>
    </source>
</reference>
<evidence type="ECO:0000313" key="1">
    <source>
        <dbReference type="EMBL" id="MFC4674651.1"/>
    </source>
</evidence>
<gene>
    <name evidence="1" type="ORF">ACFO6W_13180</name>
</gene>
<accession>A0ABV9KXC9</accession>